<name>A0A318SSM1_9BURK</name>
<reference evidence="8 9" key="1">
    <citation type="submission" date="2018-06" db="EMBL/GenBank/DDBJ databases">
        <title>Genomic Encyclopedia of Type Strains, Phase III (KMG-III): the genomes of soil and plant-associated and newly described type strains.</title>
        <authorList>
            <person name="Whitman W."/>
        </authorList>
    </citation>
    <scope>NUCLEOTIDE SEQUENCE [LARGE SCALE GENOMIC DNA]</scope>
    <source>
        <strain evidence="8 9">CECT 7646</strain>
    </source>
</reference>
<dbReference type="GO" id="GO:0005886">
    <property type="term" value="C:plasma membrane"/>
    <property type="evidence" value="ECO:0007669"/>
    <property type="project" value="UniProtKB-SubCell"/>
</dbReference>
<evidence type="ECO:0000256" key="4">
    <source>
        <dbReference type="ARBA" id="ARBA00022692"/>
    </source>
</evidence>
<dbReference type="InterPro" id="IPR001123">
    <property type="entry name" value="LeuE-type"/>
</dbReference>
<evidence type="ECO:0000256" key="5">
    <source>
        <dbReference type="ARBA" id="ARBA00022989"/>
    </source>
</evidence>
<dbReference type="EMBL" id="QJTC01000013">
    <property type="protein sequence ID" value="PYE76319.1"/>
    <property type="molecule type" value="Genomic_DNA"/>
</dbReference>
<evidence type="ECO:0000256" key="3">
    <source>
        <dbReference type="ARBA" id="ARBA00022475"/>
    </source>
</evidence>
<keyword evidence="4 7" id="KW-0812">Transmembrane</keyword>
<keyword evidence="9" id="KW-1185">Reference proteome</keyword>
<dbReference type="PANTHER" id="PTHR30086:SF14">
    <property type="entry name" value="HOMOSERINE_HOMOSERINE LACTONE EFFLUX PROTEIN"/>
    <property type="match status" value="1"/>
</dbReference>
<dbReference type="PIRSF" id="PIRSF006324">
    <property type="entry name" value="LeuE"/>
    <property type="match status" value="1"/>
</dbReference>
<dbReference type="AlphaFoldDB" id="A0A318SSM1"/>
<evidence type="ECO:0000313" key="9">
    <source>
        <dbReference type="Proteomes" id="UP000247540"/>
    </source>
</evidence>
<feature type="transmembrane region" description="Helical" evidence="7">
    <location>
        <begin position="191"/>
        <end position="210"/>
    </location>
</feature>
<comment type="similarity">
    <text evidence="2">Belongs to the Rht family.</text>
</comment>
<dbReference type="GO" id="GO:0042970">
    <property type="term" value="F:homoserine transmembrane transporter activity"/>
    <property type="evidence" value="ECO:0007669"/>
    <property type="project" value="TreeGrafter"/>
</dbReference>
<keyword evidence="3" id="KW-1003">Cell membrane</keyword>
<keyword evidence="5 7" id="KW-1133">Transmembrane helix</keyword>
<proteinExistence type="inferred from homology"/>
<feature type="transmembrane region" description="Helical" evidence="7">
    <location>
        <begin position="154"/>
        <end position="179"/>
    </location>
</feature>
<evidence type="ECO:0000256" key="7">
    <source>
        <dbReference type="SAM" id="Phobius"/>
    </source>
</evidence>
<dbReference type="RefSeq" id="WP_110465805.1">
    <property type="nucleotide sequence ID" value="NZ_JAMOFZ010000013.1"/>
</dbReference>
<comment type="subcellular location">
    <subcellularLocation>
        <location evidence="1">Cell membrane</location>
        <topology evidence="1">Multi-pass membrane protein</topology>
    </subcellularLocation>
</comment>
<feature type="transmembrane region" description="Helical" evidence="7">
    <location>
        <begin position="39"/>
        <end position="65"/>
    </location>
</feature>
<dbReference type="OrthoDB" id="9804822at2"/>
<organism evidence="8 9">
    <name type="scientific">Xylophilus ampelinus</name>
    <dbReference type="NCBI Taxonomy" id="54067"/>
    <lineage>
        <taxon>Bacteria</taxon>
        <taxon>Pseudomonadati</taxon>
        <taxon>Pseudomonadota</taxon>
        <taxon>Betaproteobacteria</taxon>
        <taxon>Burkholderiales</taxon>
        <taxon>Xylophilus</taxon>
    </lineage>
</organism>
<accession>A0A318SSM1</accession>
<sequence length="212" mass="21977">MSLAVWITFFAAAWAISLSPGAAAVAAMGSGLQHGGARGSLPLIAGLVLGLWTQVAVVGIGLGAVIAASATAFHVVQWAGVAYLCWLGVQQWRAPAHALVAAAGEAPGLAPAALARRLFWRGYAVNALNPKGTVFLLAVLPQFLNLAAPLPMQYLVAGATLGLTEGCVMAGYAALALRVLRRLRTERQVRWVQRTFGTLFIAAGAALAAVRR</sequence>
<keyword evidence="6 7" id="KW-0472">Membrane</keyword>
<evidence type="ECO:0000256" key="1">
    <source>
        <dbReference type="ARBA" id="ARBA00004651"/>
    </source>
</evidence>
<dbReference type="Pfam" id="PF01810">
    <property type="entry name" value="LysE"/>
    <property type="match status" value="1"/>
</dbReference>
<evidence type="ECO:0000256" key="6">
    <source>
        <dbReference type="ARBA" id="ARBA00023136"/>
    </source>
</evidence>
<dbReference type="PANTHER" id="PTHR30086">
    <property type="entry name" value="ARGININE EXPORTER PROTEIN ARGO"/>
    <property type="match status" value="1"/>
</dbReference>
<evidence type="ECO:0000256" key="2">
    <source>
        <dbReference type="ARBA" id="ARBA00007928"/>
    </source>
</evidence>
<evidence type="ECO:0000313" key="8">
    <source>
        <dbReference type="EMBL" id="PYE76319.1"/>
    </source>
</evidence>
<feature type="transmembrane region" description="Helical" evidence="7">
    <location>
        <begin position="127"/>
        <end position="148"/>
    </location>
</feature>
<gene>
    <name evidence="8" type="ORF">DFQ15_1137</name>
</gene>
<dbReference type="Proteomes" id="UP000247540">
    <property type="component" value="Unassembled WGS sequence"/>
</dbReference>
<protein>
    <submittedName>
        <fullName evidence="8">Homoserine/homoserine lactone efflux protein</fullName>
    </submittedName>
</protein>
<comment type="caution">
    <text evidence="8">The sequence shown here is derived from an EMBL/GenBank/DDBJ whole genome shotgun (WGS) entry which is preliminary data.</text>
</comment>